<proteinExistence type="inferred from homology"/>
<dbReference type="InterPro" id="IPR000326">
    <property type="entry name" value="PAP2/HPO"/>
</dbReference>
<evidence type="ECO:0000256" key="1">
    <source>
        <dbReference type="ARBA" id="ARBA00004141"/>
    </source>
</evidence>
<dbReference type="Gene3D" id="1.20.144.10">
    <property type="entry name" value="Phosphatidic acid phosphatase type 2/haloperoxidase"/>
    <property type="match status" value="1"/>
</dbReference>
<accession>A0ABM1L3L8</accession>
<dbReference type="GeneID" id="107122042"/>
<keyword evidence="4 6" id="KW-1133">Transmembrane helix</keyword>
<dbReference type="CDD" id="cd03390">
    <property type="entry name" value="PAP2_containing_1_like"/>
    <property type="match status" value="1"/>
</dbReference>
<evidence type="ECO:0000256" key="3">
    <source>
        <dbReference type="ARBA" id="ARBA00022692"/>
    </source>
</evidence>
<name>A0ABM1L3L8_GEKJA</name>
<dbReference type="InterPro" id="IPR043216">
    <property type="entry name" value="PAP-like"/>
</dbReference>
<evidence type="ECO:0000313" key="9">
    <source>
        <dbReference type="RefSeq" id="XP_015280555.1"/>
    </source>
</evidence>
<dbReference type="SUPFAM" id="SSF48317">
    <property type="entry name" value="Acid phosphatase/Vanadium-dependent haloperoxidase"/>
    <property type="match status" value="1"/>
</dbReference>
<protein>
    <submittedName>
        <fullName evidence="9">Phosphatidate phosphatase PPAPDC1B</fullName>
    </submittedName>
</protein>
<sequence length="244" mass="27248">MWLYKNPYVESDHVPAKPMFFISFLSPVVLILLAKFFMNADQDDMREASLGASLALTLNGVFTNAVKLVVGRPRPDFFFRCFPDGRATAQLLCTGDAEVVTEGRKSFPSGHSSFAFAGLAFGSFYMPSHVSCPAAASKLYFTKTTVPSSKTEVKMDILKEIKKFTPINILNWIKKRTPPYNLSSVPLQDVVVGSAMGFVFAYLCYRQHYPPLTDPDCHQPLQRKSRLSAPERQKLTLSGFNLDV</sequence>
<dbReference type="PANTHER" id="PTHR10165:SF87">
    <property type="entry name" value="PHOSPHOLIPID PHOSPHATASE 5"/>
    <property type="match status" value="1"/>
</dbReference>
<dbReference type="InterPro" id="IPR036938">
    <property type="entry name" value="PAP2/HPO_sf"/>
</dbReference>
<dbReference type="PANTHER" id="PTHR10165">
    <property type="entry name" value="LIPID PHOSPHATE PHOSPHATASE"/>
    <property type="match status" value="1"/>
</dbReference>
<evidence type="ECO:0000256" key="2">
    <source>
        <dbReference type="ARBA" id="ARBA00008816"/>
    </source>
</evidence>
<feature type="transmembrane region" description="Helical" evidence="6">
    <location>
        <begin position="50"/>
        <end position="70"/>
    </location>
</feature>
<keyword evidence="3 6" id="KW-0812">Transmembrane</keyword>
<comment type="subcellular location">
    <subcellularLocation>
        <location evidence="1">Membrane</location>
        <topology evidence="1">Multi-pass membrane protein</topology>
    </subcellularLocation>
</comment>
<evidence type="ECO:0000256" key="6">
    <source>
        <dbReference type="SAM" id="Phobius"/>
    </source>
</evidence>
<evidence type="ECO:0000256" key="5">
    <source>
        <dbReference type="ARBA" id="ARBA00023136"/>
    </source>
</evidence>
<evidence type="ECO:0000313" key="8">
    <source>
        <dbReference type="Proteomes" id="UP000694871"/>
    </source>
</evidence>
<dbReference type="RefSeq" id="XP_015280555.1">
    <property type="nucleotide sequence ID" value="XM_015425069.1"/>
</dbReference>
<feature type="transmembrane region" description="Helical" evidence="6">
    <location>
        <begin position="20"/>
        <end position="38"/>
    </location>
</feature>
<comment type="similarity">
    <text evidence="2">Belongs to the PA-phosphatase related phosphoesterase family.</text>
</comment>
<reference evidence="9" key="1">
    <citation type="submission" date="2025-08" db="UniProtKB">
        <authorList>
            <consortium name="RefSeq"/>
        </authorList>
    </citation>
    <scope>IDENTIFICATION</scope>
</reference>
<feature type="domain" description="Phosphatidic acid phosphatase type 2/haloperoxidase" evidence="7">
    <location>
        <begin position="52"/>
        <end position="128"/>
    </location>
</feature>
<keyword evidence="8" id="KW-1185">Reference proteome</keyword>
<gene>
    <name evidence="9" type="primary">PLPP5</name>
</gene>
<keyword evidence="5 6" id="KW-0472">Membrane</keyword>
<dbReference type="Proteomes" id="UP000694871">
    <property type="component" value="Unplaced"/>
</dbReference>
<dbReference type="Pfam" id="PF01569">
    <property type="entry name" value="PAP2"/>
    <property type="match status" value="1"/>
</dbReference>
<organism evidence="8 9">
    <name type="scientific">Gekko japonicus</name>
    <name type="common">Schlegel's Japanese gecko</name>
    <dbReference type="NCBI Taxonomy" id="146911"/>
    <lineage>
        <taxon>Eukaryota</taxon>
        <taxon>Metazoa</taxon>
        <taxon>Chordata</taxon>
        <taxon>Craniata</taxon>
        <taxon>Vertebrata</taxon>
        <taxon>Euteleostomi</taxon>
        <taxon>Lepidosauria</taxon>
        <taxon>Squamata</taxon>
        <taxon>Bifurcata</taxon>
        <taxon>Gekkota</taxon>
        <taxon>Gekkonidae</taxon>
        <taxon>Gekkoninae</taxon>
        <taxon>Gekko</taxon>
    </lineage>
</organism>
<evidence type="ECO:0000256" key="4">
    <source>
        <dbReference type="ARBA" id="ARBA00022989"/>
    </source>
</evidence>
<evidence type="ECO:0000259" key="7">
    <source>
        <dbReference type="Pfam" id="PF01569"/>
    </source>
</evidence>